<proteinExistence type="predicted"/>
<feature type="region of interest" description="Disordered" evidence="1">
    <location>
        <begin position="175"/>
        <end position="258"/>
    </location>
</feature>
<evidence type="ECO:0008006" key="4">
    <source>
        <dbReference type="Google" id="ProtNLM"/>
    </source>
</evidence>
<feature type="region of interest" description="Disordered" evidence="1">
    <location>
        <begin position="101"/>
        <end position="120"/>
    </location>
</feature>
<evidence type="ECO:0000313" key="2">
    <source>
        <dbReference type="EMBL" id="SCF44993.1"/>
    </source>
</evidence>
<dbReference type="EMBL" id="LT607410">
    <property type="protein sequence ID" value="SCF44993.1"/>
    <property type="molecule type" value="Genomic_DNA"/>
</dbReference>
<feature type="compositionally biased region" description="Gly residues" evidence="1">
    <location>
        <begin position="376"/>
        <end position="388"/>
    </location>
</feature>
<dbReference type="AlphaFoldDB" id="A0A1C5AIG1"/>
<name>A0A1C5AIG1_9ACTN</name>
<evidence type="ECO:0000256" key="1">
    <source>
        <dbReference type="SAM" id="MobiDB-lite"/>
    </source>
</evidence>
<dbReference type="SUPFAM" id="SSF140453">
    <property type="entry name" value="EsxAB dimer-like"/>
    <property type="match status" value="1"/>
</dbReference>
<dbReference type="Proteomes" id="UP000198228">
    <property type="component" value="Chromosome I"/>
</dbReference>
<reference evidence="2 3" key="1">
    <citation type="submission" date="2016-06" db="EMBL/GenBank/DDBJ databases">
        <authorList>
            <person name="Kjaerup R.B."/>
            <person name="Dalgaard T.S."/>
            <person name="Juul-Madsen H.R."/>
        </authorList>
    </citation>
    <scope>NUCLEOTIDE SEQUENCE [LARGE SCALE GENOMIC DNA]</scope>
    <source>
        <strain evidence="2 3">DSM 43821</strain>
    </source>
</reference>
<dbReference type="Gene3D" id="1.20.1260.20">
    <property type="entry name" value="PPE superfamily"/>
    <property type="match status" value="1"/>
</dbReference>
<sequence>MSEYTQRYQHVSHRELYDAVHAGDPQQIDNLASQWSSLRDTLDNLARDLGADLDKLAPAWTGDAAREFHDRLSLVVRYSSDLAEGTADVRQALSLMAGQLRTAQREAESPEATDDHDKAVDGATKGLVLGVPGMIVGGILGHQQDKAEQEKAHQRMVQVVANLAAGYEVASYGRVVDPPAPPPRLPGEADRNGATTKAGPSVGSPASAPGTGIAGPGGGATVSNPSSPAHGPTTGSGGTGTGTGGTGTGTTTTPVTGGGLVGTGTALAGAEPLTGGALLGGAGLAGAGGATGGGSGMAFGAAAGIAAGGVLGTGALASSGRASAPTPVRPATGATGMENRSAAGTGRLASGQLGSANGGGRPGTGGTPTNRAATAGGAGRNGVIGGRGQDGEDESDERLTWLTEDEMVWHDGADTAPPVLGGDR</sequence>
<feature type="compositionally biased region" description="Basic and acidic residues" evidence="1">
    <location>
        <begin position="103"/>
        <end position="120"/>
    </location>
</feature>
<feature type="compositionally biased region" description="Gly residues" evidence="1">
    <location>
        <begin position="234"/>
        <end position="248"/>
    </location>
</feature>
<organism evidence="2 3">
    <name type="scientific">Micromonospora purpureochromogenes</name>
    <dbReference type="NCBI Taxonomy" id="47872"/>
    <lineage>
        <taxon>Bacteria</taxon>
        <taxon>Bacillati</taxon>
        <taxon>Actinomycetota</taxon>
        <taxon>Actinomycetes</taxon>
        <taxon>Micromonosporales</taxon>
        <taxon>Micromonosporaceae</taxon>
        <taxon>Micromonospora</taxon>
    </lineage>
</organism>
<feature type="compositionally biased region" description="Gly residues" evidence="1">
    <location>
        <begin position="356"/>
        <end position="366"/>
    </location>
</feature>
<dbReference type="RefSeq" id="WP_088964218.1">
    <property type="nucleotide sequence ID" value="NZ_LT607410.1"/>
</dbReference>
<accession>A0A1C5AIG1</accession>
<evidence type="ECO:0000313" key="3">
    <source>
        <dbReference type="Proteomes" id="UP000198228"/>
    </source>
</evidence>
<feature type="region of interest" description="Disordered" evidence="1">
    <location>
        <begin position="317"/>
        <end position="424"/>
    </location>
</feature>
<gene>
    <name evidence="2" type="ORF">GA0074696_6096</name>
</gene>
<dbReference type="InterPro" id="IPR036689">
    <property type="entry name" value="ESAT-6-like_sf"/>
</dbReference>
<protein>
    <recommendedName>
        <fullName evidence="4">Proteins of 100 residues with WXG</fullName>
    </recommendedName>
</protein>
<dbReference type="InterPro" id="IPR038332">
    <property type="entry name" value="PPE_sf"/>
</dbReference>